<organism evidence="15 16">
    <name type="scientific">Nostoc spongiaeforme FACHB-130</name>
    <dbReference type="NCBI Taxonomy" id="1357510"/>
    <lineage>
        <taxon>Bacteria</taxon>
        <taxon>Bacillati</taxon>
        <taxon>Cyanobacteriota</taxon>
        <taxon>Cyanophyceae</taxon>
        <taxon>Nostocales</taxon>
        <taxon>Nostocaceae</taxon>
        <taxon>Nostoc</taxon>
    </lineage>
</organism>
<feature type="compositionally biased region" description="Basic and acidic residues" evidence="14">
    <location>
        <begin position="101"/>
        <end position="119"/>
    </location>
</feature>
<feature type="transmembrane region" description="Helical" evidence="12">
    <location>
        <begin position="6"/>
        <end position="27"/>
    </location>
</feature>
<keyword evidence="3 12" id="KW-0138">CF(0)</keyword>
<dbReference type="NCBIfam" id="NF005607">
    <property type="entry name" value="PRK07353.1"/>
    <property type="match status" value="1"/>
</dbReference>
<evidence type="ECO:0000256" key="2">
    <source>
        <dbReference type="ARBA" id="ARBA00022448"/>
    </source>
</evidence>
<keyword evidence="12" id="KW-0793">Thylakoid</keyword>
<keyword evidence="16" id="KW-1185">Reference proteome</keyword>
<keyword evidence="2 12" id="KW-0813">Transport</keyword>
<evidence type="ECO:0000256" key="13">
    <source>
        <dbReference type="RuleBase" id="RU003848"/>
    </source>
</evidence>
<dbReference type="CDD" id="cd06503">
    <property type="entry name" value="ATP-synt_Fo_b"/>
    <property type="match status" value="1"/>
</dbReference>
<evidence type="ECO:0000256" key="9">
    <source>
        <dbReference type="ARBA" id="ARBA00023310"/>
    </source>
</evidence>
<name>A0ABR8FUM0_9NOSO</name>
<dbReference type="RefSeq" id="WP_190966857.1">
    <property type="nucleotide sequence ID" value="NZ_JACJTB010000004.1"/>
</dbReference>
<evidence type="ECO:0000256" key="6">
    <source>
        <dbReference type="ARBA" id="ARBA00022989"/>
    </source>
</evidence>
<comment type="caution">
    <text evidence="15">The sequence shown here is derived from an EMBL/GenBank/DDBJ whole genome shotgun (WGS) entry which is preliminary data.</text>
</comment>
<feature type="region of interest" description="Disordered" evidence="14">
    <location>
        <begin position="96"/>
        <end position="121"/>
    </location>
</feature>
<evidence type="ECO:0000313" key="15">
    <source>
        <dbReference type="EMBL" id="MBD2593937.1"/>
    </source>
</evidence>
<dbReference type="EMBL" id="JACJTB010000004">
    <property type="protein sequence ID" value="MBD2593937.1"/>
    <property type="molecule type" value="Genomic_DNA"/>
</dbReference>
<evidence type="ECO:0000256" key="12">
    <source>
        <dbReference type="HAMAP-Rule" id="MF_01399"/>
    </source>
</evidence>
<dbReference type="HAMAP" id="MF_01399">
    <property type="entry name" value="ATP_synth_bprime"/>
    <property type="match status" value="1"/>
</dbReference>
<evidence type="ECO:0000256" key="3">
    <source>
        <dbReference type="ARBA" id="ARBA00022547"/>
    </source>
</evidence>
<proteinExistence type="inferred from homology"/>
<comment type="similarity">
    <text evidence="1 12 13">Belongs to the ATPase B chain family.</text>
</comment>
<evidence type="ECO:0000256" key="4">
    <source>
        <dbReference type="ARBA" id="ARBA00022692"/>
    </source>
</evidence>
<keyword evidence="8 12" id="KW-0472">Membrane</keyword>
<comment type="function">
    <text evidence="10 12">F(1)F(0) ATP synthase produces ATP from ADP in the presence of a proton or sodium gradient. F-type ATPases consist of two structural domains, F(1) containing the extramembraneous catalytic core and F(0) containing the membrane proton channel, linked together by a central stalk and a peripheral stalk. During catalysis, ATP synthesis in the catalytic domain of F(1) is coupled via a rotary mechanism of the central stalk subunits to proton translocation.</text>
</comment>
<evidence type="ECO:0000256" key="11">
    <source>
        <dbReference type="ARBA" id="ARBA00037847"/>
    </source>
</evidence>
<evidence type="ECO:0000313" key="16">
    <source>
        <dbReference type="Proteomes" id="UP000603457"/>
    </source>
</evidence>
<keyword evidence="9 12" id="KW-0066">ATP synthesis</keyword>
<reference evidence="15 16" key="1">
    <citation type="journal article" date="2020" name="ISME J.">
        <title>Comparative genomics reveals insights into cyanobacterial evolution and habitat adaptation.</title>
        <authorList>
            <person name="Chen M.Y."/>
            <person name="Teng W.K."/>
            <person name="Zhao L."/>
            <person name="Hu C.X."/>
            <person name="Zhou Y.K."/>
            <person name="Han B.P."/>
            <person name="Song L.R."/>
            <person name="Shu W.S."/>
        </authorList>
    </citation>
    <scope>NUCLEOTIDE SEQUENCE [LARGE SCALE GENOMIC DNA]</scope>
    <source>
        <strain evidence="15 16">FACHB-130</strain>
    </source>
</reference>
<evidence type="ECO:0000256" key="10">
    <source>
        <dbReference type="ARBA" id="ARBA00025198"/>
    </source>
</evidence>
<keyword evidence="6 12" id="KW-1133">Transmembrane helix</keyword>
<dbReference type="PANTHER" id="PTHR33445:SF2">
    <property type="entry name" value="ATP SYNTHASE SUBUNIT B', CHLOROPLASTIC"/>
    <property type="match status" value="1"/>
</dbReference>
<keyword evidence="7 12" id="KW-0406">Ion transport</keyword>
<evidence type="ECO:0000256" key="1">
    <source>
        <dbReference type="ARBA" id="ARBA00005513"/>
    </source>
</evidence>
<sequence>MFDFDATLPFMALQFLLLAALLNVIFYKPLTKVLDERDNYIRTNTLEAKERLAKAERLTQEYEQQLAEARRQSQATLEAAQVEAKNITAQKIAEAQQEAQAQREKASAEIEQQKQEAMRSLEQQVDALSRQILEKLLGPSLAR</sequence>
<dbReference type="InterPro" id="IPR034679">
    <property type="entry name" value="ATP_synth_b"/>
</dbReference>
<evidence type="ECO:0000256" key="7">
    <source>
        <dbReference type="ARBA" id="ARBA00023065"/>
    </source>
</evidence>
<evidence type="ECO:0000256" key="8">
    <source>
        <dbReference type="ARBA" id="ARBA00023136"/>
    </source>
</evidence>
<keyword evidence="5 12" id="KW-0375">Hydrogen ion transport</keyword>
<comment type="function">
    <text evidence="12">Component of the F(0) channel, it forms part of the peripheral stalk, linking F(1) to F(0). The b'-subunit is a diverged and duplicated form of b found in plants and photosynthetic bacteria.</text>
</comment>
<evidence type="ECO:0000256" key="14">
    <source>
        <dbReference type="SAM" id="MobiDB-lite"/>
    </source>
</evidence>
<evidence type="ECO:0000256" key="5">
    <source>
        <dbReference type="ARBA" id="ARBA00022781"/>
    </source>
</evidence>
<gene>
    <name evidence="12" type="primary">atpF2</name>
    <name evidence="12" type="synonym">atpG</name>
    <name evidence="15" type="ORF">H6G74_06285</name>
</gene>
<protein>
    <recommendedName>
        <fullName evidence="12">ATP synthase subunit b'</fullName>
    </recommendedName>
    <alternativeName>
        <fullName evidence="12">ATP synthase F(0) sector subunit b'</fullName>
    </alternativeName>
    <alternativeName>
        <fullName evidence="12">ATPase subunit II</fullName>
    </alternativeName>
    <alternativeName>
        <fullName evidence="12">F-type ATPase subunit b'</fullName>
        <shortName evidence="12">F-ATPase subunit b'</shortName>
    </alternativeName>
</protein>
<comment type="subunit">
    <text evidence="12">F-type ATPases have 2 components, F(1) - the catalytic core - and F(0) - the membrane proton channel. F(1) has five subunits: alpha(3), beta(3), gamma(1), delta(1), epsilon(1). F(0) has four main subunits: a(1), b(1), b'(1) and c(10-14). The alpha and beta chains form an alternating ring which encloses part of the gamma chain. F(1) is attached to F(0) by a central stalk formed by the gamma and epsilon chains, while a peripheral stalk is formed by the delta, b and b' chains.</text>
</comment>
<dbReference type="PANTHER" id="PTHR33445">
    <property type="entry name" value="ATP SYNTHASE SUBUNIT B', CHLOROPLASTIC"/>
    <property type="match status" value="1"/>
</dbReference>
<dbReference type="InterPro" id="IPR050059">
    <property type="entry name" value="ATP_synthase_B_chain"/>
</dbReference>
<dbReference type="InterPro" id="IPR002146">
    <property type="entry name" value="ATP_synth_b/b'su_bac/chlpt"/>
</dbReference>
<comment type="subcellular location">
    <subcellularLocation>
        <location evidence="12">Cellular thylakoid membrane</location>
        <topology evidence="12">Single-pass membrane protein</topology>
    </subcellularLocation>
    <subcellularLocation>
        <location evidence="11">Endomembrane system</location>
        <topology evidence="11">Single-pass membrane protein</topology>
    </subcellularLocation>
</comment>
<dbReference type="Proteomes" id="UP000603457">
    <property type="component" value="Unassembled WGS sequence"/>
</dbReference>
<keyword evidence="4 12" id="KW-0812">Transmembrane</keyword>
<dbReference type="Pfam" id="PF00430">
    <property type="entry name" value="ATP-synt_B"/>
    <property type="match status" value="1"/>
</dbReference>
<accession>A0ABR8FUM0</accession>
<dbReference type="HAMAP" id="MF_01398">
    <property type="entry name" value="ATP_synth_b_bprime"/>
    <property type="match status" value="1"/>
</dbReference>